<organism evidence="2 3">
    <name type="scientific">Siccirubricoccus soli</name>
    <dbReference type="NCBI Taxonomy" id="2899147"/>
    <lineage>
        <taxon>Bacteria</taxon>
        <taxon>Pseudomonadati</taxon>
        <taxon>Pseudomonadota</taxon>
        <taxon>Alphaproteobacteria</taxon>
        <taxon>Acetobacterales</taxon>
        <taxon>Roseomonadaceae</taxon>
        <taxon>Siccirubricoccus</taxon>
    </lineage>
</organism>
<evidence type="ECO:0000313" key="2">
    <source>
        <dbReference type="EMBL" id="MCO6417837.1"/>
    </source>
</evidence>
<protein>
    <submittedName>
        <fullName evidence="2">Uncharacterized protein</fullName>
    </submittedName>
</protein>
<accession>A0ABT1D7C2</accession>
<dbReference type="RefSeq" id="WP_252954471.1">
    <property type="nucleotide sequence ID" value="NZ_JAFIRR010000106.1"/>
</dbReference>
<comment type="caution">
    <text evidence="2">The sequence shown here is derived from an EMBL/GenBank/DDBJ whole genome shotgun (WGS) entry which is preliminary data.</text>
</comment>
<dbReference type="Proteomes" id="UP001523392">
    <property type="component" value="Unassembled WGS sequence"/>
</dbReference>
<evidence type="ECO:0000313" key="3">
    <source>
        <dbReference type="Proteomes" id="UP001523392"/>
    </source>
</evidence>
<dbReference type="EMBL" id="JAFIRR010000106">
    <property type="protein sequence ID" value="MCO6417837.1"/>
    <property type="molecule type" value="Genomic_DNA"/>
</dbReference>
<evidence type="ECO:0000256" key="1">
    <source>
        <dbReference type="SAM" id="Coils"/>
    </source>
</evidence>
<keyword evidence="3" id="KW-1185">Reference proteome</keyword>
<gene>
    <name evidence="2" type="ORF">JYK14_16945</name>
</gene>
<keyword evidence="1" id="KW-0175">Coiled coil</keyword>
<reference evidence="2 3" key="1">
    <citation type="submission" date="2021-12" db="EMBL/GenBank/DDBJ databases">
        <title>Siccirubricoccus leaddurans sp. nov., a high concentration Zn2+ tolerance bacterium.</title>
        <authorList>
            <person name="Cao Y."/>
        </authorList>
    </citation>
    <scope>NUCLEOTIDE SEQUENCE [LARGE SCALE GENOMIC DNA]</scope>
    <source>
        <strain evidence="2 3">KC 17139</strain>
    </source>
</reference>
<feature type="coiled-coil region" evidence="1">
    <location>
        <begin position="199"/>
        <end position="233"/>
    </location>
</feature>
<sequence length="424" mass="44525">MHGTLSATDGMLVLGSAPRGLALRCLQRWEGGEVKALLAGVEIGAATLPALAPGAEFEIPVHRLPLVPLPAEIRIAASPEGPELAAPWRLESAAAAAVLLGPPQPVIADLRLDQGVLRGTLVEPANGLLHPLLYARVNGALARAVVADPPVPRPEGGCAIRFALALSPADLTEAGLSVDLHLAGREAPVAHYAWSRAGAGTAEAELARLQARLERLEQAMAAGQAALEAALQTRMGLQQERIDAFIEATATLLLDRLAGPGGAAADRRAALLGLIGTLAPVAAEPAPAGRRQDLGPRAEQFAAGWHAPEDAEDGSFRWMMEAGAVVNPFPERPVTAVLLHIRHLYRSPEPRLEAWLDMAPAQLAAMPSGSHGWLLRVTPQAPPSAFGLLRLESRASGSPARDGQSQDTRLLSIAVSRVTFLYEE</sequence>
<proteinExistence type="predicted"/>
<name>A0ABT1D7C2_9PROT</name>